<organism evidence="1 2">
    <name type="scientific">Agrobacterium tumefaciens</name>
    <dbReference type="NCBI Taxonomy" id="358"/>
    <lineage>
        <taxon>Bacteria</taxon>
        <taxon>Pseudomonadati</taxon>
        <taxon>Pseudomonadota</taxon>
        <taxon>Alphaproteobacteria</taxon>
        <taxon>Hyphomicrobiales</taxon>
        <taxon>Rhizobiaceae</taxon>
        <taxon>Rhizobium/Agrobacterium group</taxon>
        <taxon>Agrobacterium</taxon>
        <taxon>Agrobacterium tumefaciens complex</taxon>
    </lineage>
</organism>
<proteinExistence type="predicted"/>
<sequence>MRLYYFTSQPHGIGAIKNTRLKVSRFSQLNDTSELRINVTSNTDKRAQQEQFEAFDRQGGILCMTANWSDTRMWGHYADNHKGMALIFDADPEYWFPIRYISDRLRAEAFGKDRYRDLTVRDHFGIGMTKSDKWQYENEARADPVQSGSYPAALK</sequence>
<evidence type="ECO:0000313" key="1">
    <source>
        <dbReference type="EMBL" id="QCL96098.1"/>
    </source>
</evidence>
<gene>
    <name evidence="1" type="ORF">CFBP7129_17720</name>
</gene>
<dbReference type="Proteomes" id="UP000298649">
    <property type="component" value="Chromosome linear"/>
</dbReference>
<dbReference type="AlphaFoldDB" id="A0A4D7YNX9"/>
<reference evidence="1 2" key="1">
    <citation type="submission" date="2019-04" db="EMBL/GenBank/DDBJ databases">
        <title>Complete genome sequence of Agrobacterium tumefaciens CFBP7129.</title>
        <authorList>
            <person name="Haryono M."/>
            <person name="Lin Y.-C."/>
            <person name="Lai E.-M."/>
            <person name="Kuo C.-H."/>
        </authorList>
    </citation>
    <scope>NUCLEOTIDE SEQUENCE [LARGE SCALE GENOMIC DNA]</scope>
    <source>
        <strain evidence="1 2">CFBP7129</strain>
    </source>
</reference>
<accession>A0A4D7YNX9</accession>
<evidence type="ECO:0000313" key="2">
    <source>
        <dbReference type="Proteomes" id="UP000298649"/>
    </source>
</evidence>
<name>A0A4D7YNX9_AGRTU</name>
<dbReference type="EMBL" id="CP039923">
    <property type="protein sequence ID" value="QCL96098.1"/>
    <property type="molecule type" value="Genomic_DNA"/>
</dbReference>
<protein>
    <submittedName>
        <fullName evidence="1">DUF2971 domain-containing protein</fullName>
    </submittedName>
</protein>